<keyword evidence="2" id="KW-0472">Membrane</keyword>
<evidence type="ECO:0000256" key="2">
    <source>
        <dbReference type="SAM" id="Phobius"/>
    </source>
</evidence>
<name>A0A2M4DHD1_ANODA</name>
<organism evidence="3">
    <name type="scientific">Anopheles darlingi</name>
    <name type="common">Mosquito</name>
    <dbReference type="NCBI Taxonomy" id="43151"/>
    <lineage>
        <taxon>Eukaryota</taxon>
        <taxon>Metazoa</taxon>
        <taxon>Ecdysozoa</taxon>
        <taxon>Arthropoda</taxon>
        <taxon>Hexapoda</taxon>
        <taxon>Insecta</taxon>
        <taxon>Pterygota</taxon>
        <taxon>Neoptera</taxon>
        <taxon>Endopterygota</taxon>
        <taxon>Diptera</taxon>
        <taxon>Nematocera</taxon>
        <taxon>Culicoidea</taxon>
        <taxon>Culicidae</taxon>
        <taxon>Anophelinae</taxon>
        <taxon>Anopheles</taxon>
    </lineage>
</organism>
<keyword evidence="2" id="KW-1133">Transmembrane helix</keyword>
<accession>A0A2M4DHD1</accession>
<evidence type="ECO:0000313" key="3">
    <source>
        <dbReference type="EMBL" id="MBW76974.1"/>
    </source>
</evidence>
<reference evidence="3" key="1">
    <citation type="submission" date="2018-01" db="EMBL/GenBank/DDBJ databases">
        <title>An insight into the sialome of Amazonian anophelines.</title>
        <authorList>
            <person name="Ribeiro J.M."/>
            <person name="Scarpassa V."/>
            <person name="Calvo E."/>
        </authorList>
    </citation>
    <scope>NUCLEOTIDE SEQUENCE</scope>
</reference>
<dbReference type="EMBL" id="GGFL01012796">
    <property type="protein sequence ID" value="MBW76974.1"/>
    <property type="molecule type" value="Transcribed_RNA"/>
</dbReference>
<dbReference type="AlphaFoldDB" id="A0A2M4DHD1"/>
<feature type="transmembrane region" description="Helical" evidence="2">
    <location>
        <begin position="7"/>
        <end position="27"/>
    </location>
</feature>
<feature type="compositionally biased region" description="Basic and acidic residues" evidence="1">
    <location>
        <begin position="150"/>
        <end position="164"/>
    </location>
</feature>
<feature type="region of interest" description="Disordered" evidence="1">
    <location>
        <begin position="136"/>
        <end position="185"/>
    </location>
</feature>
<feature type="transmembrane region" description="Helical" evidence="2">
    <location>
        <begin position="39"/>
        <end position="58"/>
    </location>
</feature>
<feature type="compositionally biased region" description="Polar residues" evidence="1">
    <location>
        <begin position="165"/>
        <end position="185"/>
    </location>
</feature>
<proteinExistence type="predicted"/>
<evidence type="ECO:0000256" key="1">
    <source>
        <dbReference type="SAM" id="MobiDB-lite"/>
    </source>
</evidence>
<keyword evidence="2" id="KW-0812">Transmembrane</keyword>
<sequence>MRLVAQQWLWGAVPSLLVAASQVVWVFRRGTGSCVPLEGISFNWIGMTIIMTCAPVPWPRRAMQRTCRHHRRFVRWFAVASTVPMPCGMSNAATTTTTTSGPGHVSAYAKQPKPDPGVSLSWLVKLVFTGLVDRSADRSQQPGTTGTWAAEEKLAKRTDRKGEHQNGSQTDLGETRLTDPTSNMP</sequence>
<protein>
    <submittedName>
        <fullName evidence="3">Uncharacterized protein</fullName>
    </submittedName>
</protein>
<feature type="compositionally biased region" description="Polar residues" evidence="1">
    <location>
        <begin position="138"/>
        <end position="147"/>
    </location>
</feature>
<feature type="region of interest" description="Disordered" evidence="1">
    <location>
        <begin position="94"/>
        <end position="115"/>
    </location>
</feature>